<evidence type="ECO:0000313" key="10">
    <source>
        <dbReference type="EMBL" id="EFI96513.1"/>
    </source>
</evidence>
<dbReference type="Proteomes" id="UP000007431">
    <property type="component" value="Unassembled WGS sequence"/>
</dbReference>
<feature type="compositionally biased region" description="Low complexity" evidence="8">
    <location>
        <begin position="965"/>
        <end position="978"/>
    </location>
</feature>
<evidence type="ECO:0000256" key="2">
    <source>
        <dbReference type="ARBA" id="ARBA00022723"/>
    </source>
</evidence>
<dbReference type="VEuPathDB" id="FungiDB:SCHCODRAFT_02628620"/>
<dbReference type="PROSITE" id="PS00463">
    <property type="entry name" value="ZN2_CY6_FUNGAL_1"/>
    <property type="match status" value="1"/>
</dbReference>
<dbReference type="GO" id="GO:0000981">
    <property type="term" value="F:DNA-binding transcription factor activity, RNA polymerase II-specific"/>
    <property type="evidence" value="ECO:0007669"/>
    <property type="project" value="InterPro"/>
</dbReference>
<dbReference type="GO" id="GO:0003677">
    <property type="term" value="F:DNA binding"/>
    <property type="evidence" value="ECO:0007669"/>
    <property type="project" value="UniProtKB-KW"/>
</dbReference>
<comment type="subcellular location">
    <subcellularLocation>
        <location evidence="1">Nucleus</location>
    </subcellularLocation>
</comment>
<evidence type="ECO:0000256" key="1">
    <source>
        <dbReference type="ARBA" id="ARBA00004123"/>
    </source>
</evidence>
<dbReference type="HOGENOM" id="CLU_004748_0_0_1"/>
<dbReference type="SMART" id="SM00066">
    <property type="entry name" value="GAL4"/>
    <property type="match status" value="1"/>
</dbReference>
<dbReference type="PANTHER" id="PTHR31313">
    <property type="entry name" value="TY1 ENHANCER ACTIVATOR"/>
    <property type="match status" value="1"/>
</dbReference>
<gene>
    <name evidence="10" type="ORF">SCHCODRAFT_257495</name>
</gene>
<dbReference type="InterPro" id="IPR001138">
    <property type="entry name" value="Zn2Cys6_DnaBD"/>
</dbReference>
<protein>
    <recommendedName>
        <fullName evidence="9">Zn(2)-C6 fungal-type domain-containing protein</fullName>
    </recommendedName>
</protein>
<evidence type="ECO:0000256" key="8">
    <source>
        <dbReference type="SAM" id="MobiDB-lite"/>
    </source>
</evidence>
<dbReference type="EMBL" id="GL377307">
    <property type="protein sequence ID" value="EFI96513.1"/>
    <property type="molecule type" value="Genomic_DNA"/>
</dbReference>
<dbReference type="CDD" id="cd00067">
    <property type="entry name" value="GAL4"/>
    <property type="match status" value="1"/>
</dbReference>
<dbReference type="CDD" id="cd12148">
    <property type="entry name" value="fungal_TF_MHR"/>
    <property type="match status" value="1"/>
</dbReference>
<feature type="compositionally biased region" description="Polar residues" evidence="8">
    <location>
        <begin position="7"/>
        <end position="32"/>
    </location>
</feature>
<dbReference type="Pfam" id="PF00172">
    <property type="entry name" value="Zn_clus"/>
    <property type="match status" value="1"/>
</dbReference>
<dbReference type="InterPro" id="IPR007219">
    <property type="entry name" value="XnlR_reg_dom"/>
</dbReference>
<feature type="region of interest" description="Disordered" evidence="8">
    <location>
        <begin position="1"/>
        <end position="90"/>
    </location>
</feature>
<evidence type="ECO:0000256" key="6">
    <source>
        <dbReference type="ARBA" id="ARBA00023163"/>
    </source>
</evidence>
<dbReference type="PROSITE" id="PS50048">
    <property type="entry name" value="ZN2_CY6_FUNGAL_2"/>
    <property type="match status" value="1"/>
</dbReference>
<dbReference type="Pfam" id="PF04082">
    <property type="entry name" value="Fungal_trans"/>
    <property type="match status" value="1"/>
</dbReference>
<dbReference type="InParanoid" id="D8Q7Z1"/>
<dbReference type="Gene3D" id="4.10.240.10">
    <property type="entry name" value="Zn(2)-C6 fungal-type DNA-binding domain"/>
    <property type="match status" value="1"/>
</dbReference>
<keyword evidence="7" id="KW-0539">Nucleus</keyword>
<dbReference type="InterPro" id="IPR051615">
    <property type="entry name" value="Transcr_Regulatory_Elem"/>
</dbReference>
<feature type="region of interest" description="Disordered" evidence="8">
    <location>
        <begin position="905"/>
        <end position="926"/>
    </location>
</feature>
<evidence type="ECO:0000256" key="4">
    <source>
        <dbReference type="ARBA" id="ARBA00023015"/>
    </source>
</evidence>
<dbReference type="FunCoup" id="D8Q7Z1">
    <property type="interactions" value="26"/>
</dbReference>
<accession>D8Q7Z1</accession>
<evidence type="ECO:0000256" key="7">
    <source>
        <dbReference type="ARBA" id="ARBA00023242"/>
    </source>
</evidence>
<feature type="compositionally biased region" description="Polar residues" evidence="8">
    <location>
        <begin position="331"/>
        <end position="366"/>
    </location>
</feature>
<dbReference type="GO" id="GO:0008270">
    <property type="term" value="F:zinc ion binding"/>
    <property type="evidence" value="ECO:0007669"/>
    <property type="project" value="InterPro"/>
</dbReference>
<feature type="region of interest" description="Disordered" evidence="8">
    <location>
        <begin position="960"/>
        <end position="1033"/>
    </location>
</feature>
<dbReference type="AlphaFoldDB" id="D8Q7Z1"/>
<dbReference type="GO" id="GO:0006351">
    <property type="term" value="P:DNA-templated transcription"/>
    <property type="evidence" value="ECO:0007669"/>
    <property type="project" value="InterPro"/>
</dbReference>
<sequence>MPPSLIRHTTGTQSQEDSPSSTFMSTPWTNVIPSPVIGDTSNAASNQHHGSHSPGEEDDDVTPLVTLRPDSSLEAPGMSGSHEKMVRRRSSKACDQCRKSKCKCERSAQGDDCKNCVMLGVPCTFLGPSRKRGPPKGYIDAIEARLHQVEALIGIMLYSAEVRMDREHGVVDREPSEHRDERAAGILRDMAQGRNRQQAGPKFRQQEDEGASELSSALSSMHPSNEWQDRVTLMMRKTRRDASGSSARQGAPHVLRNSSAPFGHRSGSTSSSEDAGPHDSSRRQRRRIAHDDGMLTPGAGGDPYARHNLHRSHHSFSSLSVQPPNEPYVSSDATSPTSPAYQPSFIRRSSLSSRYPTVPQSSSYTSDAEDDDTPAAVTSGIGELSLNEDEQVRYHGRASGLHLLSNTERHDRRNEGGIWRFPKARVWPPVSNKTTRMTLEAADEEYRCRLPELRVQEELLDLYFSYVQTAFPIVHKQSFLDTFKSMTTSASHESPGSPASDHSQSRSPFNRGPPRVPLLLLFAMFSIAARYSDNAPASASSRGLAPSTQEMWDAGDEYLRTAKLILGNTYSASRPSTVQALLLMGYREIGIGAMAEAWTYIGMAVRMAQDLGMHRTADGWSRTRLGGKLFSEEELSERKRIWYGCVIMDKYVSAYIGRPLGIFERDFDTPLPSANDPEEYEDCKPYSSLCSHERMRLQAVPGRSISCFNASATLSNILSMIIQAVYSVRSGPTPDDEIQYLEGLLDRWYIALPEHLRRDPGFANQTAPLPHVLALHMQYWCAVLLLHRPSIKHIKKNRGASTLDGADLARSEKSYDLCASAANQITSLLTMYVDYYPINRCPTFLCYYIFTASIMHVTALSWRPEDPQARMGLSKCLSALQMMEVIWPAAGRALELLSGAKISAPNTDQLTPLTERHKRQPDQSVDDLYRSHGQSEVYRDIILRANNGTLPYISDEEAFAAQEGSQPLPGPSSLPNLSFDQRWPPTEPMPYSGSVPSTSISSSLPQSLYGVGTPSHPRVPSGGEQQPHGQRYPPQYYQELSDYQLNQYDNFPDQFMLPPPQPPAAQQYPSQMYGSEFNNVFNH</sequence>
<keyword evidence="11" id="KW-1185">Reference proteome</keyword>
<keyword evidence="2" id="KW-0479">Metal-binding</keyword>
<feature type="compositionally biased region" description="Low complexity" evidence="8">
    <location>
        <begin position="990"/>
        <end position="1007"/>
    </location>
</feature>
<dbReference type="eggNOG" id="ENOG502QV53">
    <property type="taxonomic scope" value="Eukaryota"/>
</dbReference>
<keyword evidence="5" id="KW-0238">DNA-binding</keyword>
<keyword evidence="4" id="KW-0805">Transcription regulation</keyword>
<keyword evidence="6" id="KW-0804">Transcription</keyword>
<evidence type="ECO:0000256" key="5">
    <source>
        <dbReference type="ARBA" id="ARBA00023125"/>
    </source>
</evidence>
<dbReference type="InterPro" id="IPR036864">
    <property type="entry name" value="Zn2-C6_fun-type_DNA-bd_sf"/>
</dbReference>
<name>D8Q7Z1_SCHCM</name>
<feature type="domain" description="Zn(2)-C6 fungal-type" evidence="9">
    <location>
        <begin position="93"/>
        <end position="125"/>
    </location>
</feature>
<feature type="region of interest" description="Disordered" evidence="8">
    <location>
        <begin position="189"/>
        <end position="383"/>
    </location>
</feature>
<feature type="compositionally biased region" description="Polar residues" evidence="8">
    <location>
        <begin position="256"/>
        <end position="273"/>
    </location>
</feature>
<proteinExistence type="predicted"/>
<dbReference type="SMART" id="SM00906">
    <property type="entry name" value="Fungal_trans"/>
    <property type="match status" value="1"/>
</dbReference>
<keyword evidence="3" id="KW-0862">Zinc</keyword>
<feature type="compositionally biased region" description="Polar residues" evidence="8">
    <location>
        <begin position="39"/>
        <end position="48"/>
    </location>
</feature>
<dbReference type="PANTHER" id="PTHR31313:SF78">
    <property type="entry name" value="TRANSCRIPTION FACTOR DOMAIN-CONTAINING PROTEIN"/>
    <property type="match status" value="1"/>
</dbReference>
<evidence type="ECO:0000256" key="3">
    <source>
        <dbReference type="ARBA" id="ARBA00022833"/>
    </source>
</evidence>
<organism evidence="11">
    <name type="scientific">Schizophyllum commune (strain H4-8 / FGSC 9210)</name>
    <name type="common">Split gill fungus</name>
    <dbReference type="NCBI Taxonomy" id="578458"/>
    <lineage>
        <taxon>Eukaryota</taxon>
        <taxon>Fungi</taxon>
        <taxon>Dikarya</taxon>
        <taxon>Basidiomycota</taxon>
        <taxon>Agaricomycotina</taxon>
        <taxon>Agaricomycetes</taxon>
        <taxon>Agaricomycetidae</taxon>
        <taxon>Agaricales</taxon>
        <taxon>Schizophyllaceae</taxon>
        <taxon>Schizophyllum</taxon>
    </lineage>
</organism>
<dbReference type="SUPFAM" id="SSF57701">
    <property type="entry name" value="Zn2/Cys6 DNA-binding domain"/>
    <property type="match status" value="1"/>
</dbReference>
<evidence type="ECO:0000259" key="9">
    <source>
        <dbReference type="PROSITE" id="PS50048"/>
    </source>
</evidence>
<dbReference type="STRING" id="578458.D8Q7Z1"/>
<dbReference type="OMA" id="IVHKRTF"/>
<evidence type="ECO:0000313" key="11">
    <source>
        <dbReference type="Proteomes" id="UP000007431"/>
    </source>
</evidence>
<reference evidence="10 11" key="1">
    <citation type="journal article" date="2010" name="Nat. Biotechnol.">
        <title>Genome sequence of the model mushroom Schizophyllum commune.</title>
        <authorList>
            <person name="Ohm R.A."/>
            <person name="de Jong J.F."/>
            <person name="Lugones L.G."/>
            <person name="Aerts A."/>
            <person name="Kothe E."/>
            <person name="Stajich J.E."/>
            <person name="de Vries R.P."/>
            <person name="Record E."/>
            <person name="Levasseur A."/>
            <person name="Baker S.E."/>
            <person name="Bartholomew K.A."/>
            <person name="Coutinho P.M."/>
            <person name="Erdmann S."/>
            <person name="Fowler T.J."/>
            <person name="Gathman A.C."/>
            <person name="Lombard V."/>
            <person name="Henrissat B."/>
            <person name="Knabe N."/>
            <person name="Kuees U."/>
            <person name="Lilly W.W."/>
            <person name="Lindquist E."/>
            <person name="Lucas S."/>
            <person name="Magnuson J.K."/>
            <person name="Piumi F."/>
            <person name="Raudaskoski M."/>
            <person name="Salamov A."/>
            <person name="Schmutz J."/>
            <person name="Schwarze F.W.M.R."/>
            <person name="vanKuyk P.A."/>
            <person name="Horton J.S."/>
            <person name="Grigoriev I.V."/>
            <person name="Woesten H.A.B."/>
        </authorList>
    </citation>
    <scope>NUCLEOTIDE SEQUENCE [LARGE SCALE GENOMIC DNA]</scope>
    <source>
        <strain evidence="11">H4-8 / FGSC 9210</strain>
    </source>
</reference>
<dbReference type="GO" id="GO:0005634">
    <property type="term" value="C:nucleus"/>
    <property type="evidence" value="ECO:0007669"/>
    <property type="project" value="UniProtKB-SubCell"/>
</dbReference>
<feature type="region of interest" description="Disordered" evidence="8">
    <location>
        <begin position="488"/>
        <end position="510"/>
    </location>
</feature>